<sequence>MRHGKKFNHLGRTASHRKAMLSNMASSLILHKRVSTTVAKAKALRKYVEPLLTKSKSDTTHSRRTVFAYLQNKESVKELFDEVSVKIANRPGGYTRILKTGYRLGDNAEMCVIELVDYNEDMLSTTGTAAAGAKKTRRRGGKKKAEGTAAETNAPEATETPAAESNDSNGETKDA</sequence>
<evidence type="ECO:0000256" key="4">
    <source>
        <dbReference type="HAMAP-Rule" id="MF_01368"/>
    </source>
</evidence>
<dbReference type="GO" id="GO:0006412">
    <property type="term" value="P:translation"/>
    <property type="evidence" value="ECO:0007669"/>
    <property type="project" value="UniProtKB-UniRule"/>
</dbReference>
<dbReference type="AlphaFoldDB" id="A0A0E3UX07"/>
<dbReference type="HOGENOM" id="CLU_074407_0_1_10"/>
<dbReference type="Proteomes" id="UP000033109">
    <property type="component" value="Chromosome"/>
</dbReference>
<dbReference type="FunFam" id="3.90.1030.10:FF:000006">
    <property type="entry name" value="50S ribosomal protein L17"/>
    <property type="match status" value="1"/>
</dbReference>
<feature type="region of interest" description="Disordered" evidence="6">
    <location>
        <begin position="129"/>
        <end position="175"/>
    </location>
</feature>
<dbReference type="PANTHER" id="PTHR14413">
    <property type="entry name" value="RIBOSOMAL PROTEIN L17"/>
    <property type="match status" value="1"/>
</dbReference>
<evidence type="ECO:0000256" key="2">
    <source>
        <dbReference type="ARBA" id="ARBA00022980"/>
    </source>
</evidence>
<organism evidence="7 8">
    <name type="scientific">Pontibacter korlensis</name>
    <dbReference type="NCBI Taxonomy" id="400092"/>
    <lineage>
        <taxon>Bacteria</taxon>
        <taxon>Pseudomonadati</taxon>
        <taxon>Bacteroidota</taxon>
        <taxon>Cytophagia</taxon>
        <taxon>Cytophagales</taxon>
        <taxon>Hymenobacteraceae</taxon>
        <taxon>Pontibacter</taxon>
    </lineage>
</organism>
<reference evidence="7 8" key="1">
    <citation type="journal article" date="2015" name="Sci. Rep.">
        <title>Unraveling adaptation of Pontibacter korlensis to radiation and infertility in desert through complete genome and comparative transcriptomic analysis.</title>
        <authorList>
            <person name="Dai J."/>
            <person name="Dai W."/>
            <person name="Qiu C."/>
            <person name="Yang Z."/>
            <person name="Zhang Y."/>
            <person name="Zhou M."/>
            <person name="Zhang L."/>
            <person name="Fang C."/>
            <person name="Gao Q."/>
            <person name="Yang Q."/>
            <person name="Li X."/>
            <person name="Wang Z."/>
            <person name="Wang Z."/>
            <person name="Jia Z."/>
            <person name="Chen X."/>
        </authorList>
    </citation>
    <scope>NUCLEOTIDE SEQUENCE [LARGE SCALE GENOMIC DNA]</scope>
    <source>
        <strain evidence="7 8">X14-1T</strain>
    </source>
</reference>
<accession>A0A0E3UX07</accession>
<comment type="subunit">
    <text evidence="4">Part of the 50S ribosomal subunit. Contacts protein L32.</text>
</comment>
<dbReference type="InterPro" id="IPR000456">
    <property type="entry name" value="Ribosomal_bL17"/>
</dbReference>
<evidence type="ECO:0000256" key="6">
    <source>
        <dbReference type="SAM" id="MobiDB-lite"/>
    </source>
</evidence>
<evidence type="ECO:0000313" key="8">
    <source>
        <dbReference type="Proteomes" id="UP000033109"/>
    </source>
</evidence>
<dbReference type="SUPFAM" id="SSF64263">
    <property type="entry name" value="Prokaryotic ribosomal protein L17"/>
    <property type="match status" value="1"/>
</dbReference>
<dbReference type="GO" id="GO:0003735">
    <property type="term" value="F:structural constituent of ribosome"/>
    <property type="evidence" value="ECO:0007669"/>
    <property type="project" value="InterPro"/>
</dbReference>
<dbReference type="PATRIC" id="fig|400092.3.peg.1892"/>
<protein>
    <recommendedName>
        <fullName evidence="4">Large ribosomal subunit protein bL17</fullName>
    </recommendedName>
</protein>
<dbReference type="HAMAP" id="MF_01368">
    <property type="entry name" value="Ribosomal_bL17"/>
    <property type="match status" value="1"/>
</dbReference>
<comment type="similarity">
    <text evidence="1 4 5">Belongs to the bacterial ribosomal protein bL17 family.</text>
</comment>
<proteinExistence type="inferred from homology"/>
<keyword evidence="3 4" id="KW-0687">Ribonucleoprotein</keyword>
<dbReference type="EMBL" id="CP009621">
    <property type="protein sequence ID" value="AKD03176.1"/>
    <property type="molecule type" value="Genomic_DNA"/>
</dbReference>
<dbReference type="Gene3D" id="3.90.1030.10">
    <property type="entry name" value="Ribosomal protein L17"/>
    <property type="match status" value="1"/>
</dbReference>
<dbReference type="InterPro" id="IPR036373">
    <property type="entry name" value="Ribosomal_bL17_sf"/>
</dbReference>
<evidence type="ECO:0000256" key="5">
    <source>
        <dbReference type="RuleBase" id="RU000660"/>
    </source>
</evidence>
<evidence type="ECO:0000256" key="3">
    <source>
        <dbReference type="ARBA" id="ARBA00023274"/>
    </source>
</evidence>
<dbReference type="RefSeq" id="WP_046310195.1">
    <property type="nucleotide sequence ID" value="NZ_CBCSCY010000004.1"/>
</dbReference>
<name>A0A0E3UX07_9BACT</name>
<dbReference type="PANTHER" id="PTHR14413:SF16">
    <property type="entry name" value="LARGE RIBOSOMAL SUBUNIT PROTEIN BL17M"/>
    <property type="match status" value="1"/>
</dbReference>
<dbReference type="Pfam" id="PF01196">
    <property type="entry name" value="Ribosomal_L17"/>
    <property type="match status" value="1"/>
</dbReference>
<dbReference type="GO" id="GO:0022625">
    <property type="term" value="C:cytosolic large ribosomal subunit"/>
    <property type="evidence" value="ECO:0007669"/>
    <property type="project" value="TreeGrafter"/>
</dbReference>
<dbReference type="OrthoDB" id="9809073at2"/>
<dbReference type="STRING" id="400092.PKOR_08605"/>
<dbReference type="NCBIfam" id="TIGR00059">
    <property type="entry name" value="L17"/>
    <property type="match status" value="1"/>
</dbReference>
<keyword evidence="8" id="KW-1185">Reference proteome</keyword>
<gene>
    <name evidence="4" type="primary">rplQ</name>
    <name evidence="7" type="ORF">PKOR_08605</name>
</gene>
<evidence type="ECO:0000256" key="1">
    <source>
        <dbReference type="ARBA" id="ARBA00008777"/>
    </source>
</evidence>
<evidence type="ECO:0000313" key="7">
    <source>
        <dbReference type="EMBL" id="AKD03176.1"/>
    </source>
</evidence>
<keyword evidence="2 4" id="KW-0689">Ribosomal protein</keyword>
<dbReference type="KEGG" id="pko:PKOR_08605"/>
<feature type="compositionally biased region" description="Low complexity" evidence="6">
    <location>
        <begin position="147"/>
        <end position="164"/>
    </location>
</feature>